<feature type="compositionally biased region" description="Low complexity" evidence="1">
    <location>
        <begin position="168"/>
        <end position="182"/>
    </location>
</feature>
<sequence>MFKFESIIESLVEMKMQKSKSVNNDKELQKEELTQQIICFIEKIIENTIYMYIRPIEEQMRSQETQILQLQSQLISLHHPFSPKNKEIVKIEKLESPIRSNEIQNKMIDLETKVQSITKQQETYNDQLIEFKQENKKSFYSYWVLLNDLNENVNKIKDFLSTLDLGEQNQSQKNNNNKLSRSNTKKDY</sequence>
<evidence type="ECO:0000256" key="1">
    <source>
        <dbReference type="SAM" id="MobiDB-lite"/>
    </source>
</evidence>
<protein>
    <submittedName>
        <fullName evidence="2">Uncharacterized protein</fullName>
    </submittedName>
</protein>
<proteinExistence type="predicted"/>
<dbReference type="Proteomes" id="UP000688137">
    <property type="component" value="Unassembled WGS sequence"/>
</dbReference>
<organism evidence="2 3">
    <name type="scientific">Paramecium primaurelia</name>
    <dbReference type="NCBI Taxonomy" id="5886"/>
    <lineage>
        <taxon>Eukaryota</taxon>
        <taxon>Sar</taxon>
        <taxon>Alveolata</taxon>
        <taxon>Ciliophora</taxon>
        <taxon>Intramacronucleata</taxon>
        <taxon>Oligohymenophorea</taxon>
        <taxon>Peniculida</taxon>
        <taxon>Parameciidae</taxon>
        <taxon>Paramecium</taxon>
    </lineage>
</organism>
<feature type="region of interest" description="Disordered" evidence="1">
    <location>
        <begin position="168"/>
        <end position="188"/>
    </location>
</feature>
<comment type="caution">
    <text evidence="2">The sequence shown here is derived from an EMBL/GenBank/DDBJ whole genome shotgun (WGS) entry which is preliminary data.</text>
</comment>
<dbReference type="OMA" id="VEMKMQK"/>
<name>A0A8S1PMF7_PARPR</name>
<keyword evidence="3" id="KW-1185">Reference proteome</keyword>
<gene>
    <name evidence="2" type="ORF">PPRIM_AZ9-3.1.T1230022</name>
</gene>
<evidence type="ECO:0000313" key="2">
    <source>
        <dbReference type="EMBL" id="CAD8104141.1"/>
    </source>
</evidence>
<evidence type="ECO:0000313" key="3">
    <source>
        <dbReference type="Proteomes" id="UP000688137"/>
    </source>
</evidence>
<accession>A0A8S1PMF7</accession>
<reference evidence="2" key="1">
    <citation type="submission" date="2021-01" db="EMBL/GenBank/DDBJ databases">
        <authorList>
            <consortium name="Genoscope - CEA"/>
            <person name="William W."/>
        </authorList>
    </citation>
    <scope>NUCLEOTIDE SEQUENCE</scope>
</reference>
<dbReference type="AlphaFoldDB" id="A0A8S1PMF7"/>
<dbReference type="EMBL" id="CAJJDM010000126">
    <property type="protein sequence ID" value="CAD8104141.1"/>
    <property type="molecule type" value="Genomic_DNA"/>
</dbReference>